<organism evidence="1 2">
    <name type="scientific">Chaetoceros tenuissimus</name>
    <dbReference type="NCBI Taxonomy" id="426638"/>
    <lineage>
        <taxon>Eukaryota</taxon>
        <taxon>Sar</taxon>
        <taxon>Stramenopiles</taxon>
        <taxon>Ochrophyta</taxon>
        <taxon>Bacillariophyta</taxon>
        <taxon>Coscinodiscophyceae</taxon>
        <taxon>Chaetocerotophycidae</taxon>
        <taxon>Chaetocerotales</taxon>
        <taxon>Chaetocerotaceae</taxon>
        <taxon>Chaetoceros</taxon>
    </lineage>
</organism>
<dbReference type="EMBL" id="BLLK01000074">
    <property type="protein sequence ID" value="GFH61374.1"/>
    <property type="molecule type" value="Genomic_DNA"/>
</dbReference>
<dbReference type="AlphaFoldDB" id="A0AAD3DBF7"/>
<evidence type="ECO:0000313" key="2">
    <source>
        <dbReference type="Proteomes" id="UP001054902"/>
    </source>
</evidence>
<reference evidence="1 2" key="1">
    <citation type="journal article" date="2021" name="Sci. Rep.">
        <title>The genome of the diatom Chaetoceros tenuissimus carries an ancient integrated fragment of an extant virus.</title>
        <authorList>
            <person name="Hongo Y."/>
            <person name="Kimura K."/>
            <person name="Takaki Y."/>
            <person name="Yoshida Y."/>
            <person name="Baba S."/>
            <person name="Kobayashi G."/>
            <person name="Nagasaki K."/>
            <person name="Hano T."/>
            <person name="Tomaru Y."/>
        </authorList>
    </citation>
    <scope>NUCLEOTIDE SEQUENCE [LARGE SCALE GENOMIC DNA]</scope>
    <source>
        <strain evidence="1 2">NIES-3715</strain>
    </source>
</reference>
<proteinExistence type="predicted"/>
<accession>A0AAD3DBF7</accession>
<evidence type="ECO:0000313" key="1">
    <source>
        <dbReference type="EMBL" id="GFH61374.1"/>
    </source>
</evidence>
<protein>
    <submittedName>
        <fullName evidence="1">Uncharacterized protein</fullName>
    </submittedName>
</protein>
<sequence length="248" mass="28232">MKHFSAYDSMMNLGDEDSFENALFGGYFSDNGEDEANEDDELQKNFRESYFDNDNGYDQNRDILMDSFSFSKRKRSSGGSFDEYLHDALLKETSLMMNDELIIAPPAAYQQEVNSSELDEEALYQDVREMGLLLSEINNPDIPRMIEIPPSTNTRKTNTKKIKRPKILCLLSSDDLEKQMKETNKRLKAFMEKSQESRTKLDLHAGDFDPVIIESAKTLGNPVADAITQKGSQIISDNMLSFSQMSLL</sequence>
<name>A0AAD3DBF7_9STRA</name>
<keyword evidence="2" id="KW-1185">Reference proteome</keyword>
<gene>
    <name evidence="1" type="ORF">CTEN210_17850</name>
</gene>
<comment type="caution">
    <text evidence="1">The sequence shown here is derived from an EMBL/GenBank/DDBJ whole genome shotgun (WGS) entry which is preliminary data.</text>
</comment>
<dbReference type="Proteomes" id="UP001054902">
    <property type="component" value="Unassembled WGS sequence"/>
</dbReference>